<keyword evidence="2" id="KW-0472">Membrane</keyword>
<proteinExistence type="predicted"/>
<dbReference type="Proteomes" id="UP000008460">
    <property type="component" value="Chromosome"/>
</dbReference>
<dbReference type="STRING" id="590998.Celf_0842"/>
<evidence type="ECO:0000256" key="1">
    <source>
        <dbReference type="SAM" id="MobiDB-lite"/>
    </source>
</evidence>
<dbReference type="HOGENOM" id="CLU_1683414_0_0_11"/>
<dbReference type="RefSeq" id="WP_013770009.1">
    <property type="nucleotide sequence ID" value="NC_015514.1"/>
</dbReference>
<reference evidence="3 4" key="1">
    <citation type="submission" date="2011-04" db="EMBL/GenBank/DDBJ databases">
        <title>Complete sequence of Cellulomonas fimi ATCC 484.</title>
        <authorList>
            <consortium name="US DOE Joint Genome Institute"/>
            <person name="Lucas S."/>
            <person name="Han J."/>
            <person name="Lapidus A."/>
            <person name="Cheng J.-F."/>
            <person name="Goodwin L."/>
            <person name="Pitluck S."/>
            <person name="Peters L."/>
            <person name="Chertkov O."/>
            <person name="Detter J.C."/>
            <person name="Han C."/>
            <person name="Tapia R."/>
            <person name="Land M."/>
            <person name="Hauser L."/>
            <person name="Kyrpides N."/>
            <person name="Ivanova N."/>
            <person name="Ovchinnikova G."/>
            <person name="Pagani I."/>
            <person name="Mead D."/>
            <person name="Brumm P."/>
            <person name="Woyke T."/>
        </authorList>
    </citation>
    <scope>NUCLEOTIDE SEQUENCE [LARGE SCALE GENOMIC DNA]</scope>
    <source>
        <strain evidence="4">ATCC 484 / DSM 20113 / JCM 1341 / NBRC 15513 / NCIMB 8980 / NCTC 7547</strain>
    </source>
</reference>
<protein>
    <recommendedName>
        <fullName evidence="5">DUF4244 domain-containing protein</fullName>
    </recommendedName>
</protein>
<evidence type="ECO:0000313" key="3">
    <source>
        <dbReference type="EMBL" id="AEE44980.1"/>
    </source>
</evidence>
<sequence>MSSQQHVGETSTRPHRPADAEVGTRAREGAPGVGGRRRATLPWGARPATGADGVGAGVVRGGVVGAGVVGGDVVGADVVGGDVVGADGAASSGRGRCGASTIRRLRVATGDAGMATAEYAIATLAAVGFAGLLVVILKSGEVKALLTGIVRQALSL</sequence>
<keyword evidence="2" id="KW-1133">Transmembrane helix</keyword>
<gene>
    <name evidence="3" type="ordered locus">Celf_0842</name>
</gene>
<feature type="transmembrane region" description="Helical" evidence="2">
    <location>
        <begin position="119"/>
        <end position="137"/>
    </location>
</feature>
<keyword evidence="2" id="KW-0812">Transmembrane</keyword>
<feature type="region of interest" description="Disordered" evidence="1">
    <location>
        <begin position="1"/>
        <end position="46"/>
    </location>
</feature>
<organism evidence="3 4">
    <name type="scientific">Cellulomonas fimi (strain ATCC 484 / DSM 20113 / JCM 1341 / CCUG 24087 / LMG 16345 / NBRC 15513 / NCIMB 8980 / NCTC 7547 / NRS-133)</name>
    <dbReference type="NCBI Taxonomy" id="590998"/>
    <lineage>
        <taxon>Bacteria</taxon>
        <taxon>Bacillati</taxon>
        <taxon>Actinomycetota</taxon>
        <taxon>Actinomycetes</taxon>
        <taxon>Micrococcales</taxon>
        <taxon>Cellulomonadaceae</taxon>
        <taxon>Cellulomonas</taxon>
    </lineage>
</organism>
<evidence type="ECO:0008006" key="5">
    <source>
        <dbReference type="Google" id="ProtNLM"/>
    </source>
</evidence>
<dbReference type="EMBL" id="CP002666">
    <property type="protein sequence ID" value="AEE44980.1"/>
    <property type="molecule type" value="Genomic_DNA"/>
</dbReference>
<feature type="compositionally biased region" description="Polar residues" evidence="1">
    <location>
        <begin position="1"/>
        <end position="11"/>
    </location>
</feature>
<feature type="compositionally biased region" description="Basic and acidic residues" evidence="1">
    <location>
        <begin position="16"/>
        <end position="28"/>
    </location>
</feature>
<evidence type="ECO:0000313" key="4">
    <source>
        <dbReference type="Proteomes" id="UP000008460"/>
    </source>
</evidence>
<evidence type="ECO:0000256" key="2">
    <source>
        <dbReference type="SAM" id="Phobius"/>
    </source>
</evidence>
<accession>F4H058</accession>
<name>F4H058_CELFA</name>
<keyword evidence="4" id="KW-1185">Reference proteome</keyword>
<dbReference type="AlphaFoldDB" id="F4H058"/>
<dbReference type="Pfam" id="PF14029">
    <property type="entry name" value="DUF4244"/>
    <property type="match status" value="1"/>
</dbReference>
<dbReference type="InterPro" id="IPR025338">
    <property type="entry name" value="DUF4244"/>
</dbReference>
<dbReference type="KEGG" id="cfi:Celf_0842"/>